<evidence type="ECO:0000313" key="4">
    <source>
        <dbReference type="Proteomes" id="UP000321513"/>
    </source>
</evidence>
<organism evidence="3 4">
    <name type="scientific">Segetibacter aerophilus</name>
    <dbReference type="NCBI Taxonomy" id="670293"/>
    <lineage>
        <taxon>Bacteria</taxon>
        <taxon>Pseudomonadati</taxon>
        <taxon>Bacteroidota</taxon>
        <taxon>Chitinophagia</taxon>
        <taxon>Chitinophagales</taxon>
        <taxon>Chitinophagaceae</taxon>
        <taxon>Segetibacter</taxon>
    </lineage>
</organism>
<gene>
    <name evidence="3" type="ORF">SAE01_30380</name>
</gene>
<dbReference type="RefSeq" id="WP_147204652.1">
    <property type="nucleotide sequence ID" value="NZ_BJYT01000011.1"/>
</dbReference>
<protein>
    <recommendedName>
        <fullName evidence="5">DUF4407 domain-containing protein</fullName>
    </recommendedName>
</protein>
<dbReference type="Proteomes" id="UP000321513">
    <property type="component" value="Unassembled WGS sequence"/>
</dbReference>
<dbReference type="OrthoDB" id="646640at2"/>
<dbReference type="Pfam" id="PF14362">
    <property type="entry name" value="DUF4407"/>
    <property type="match status" value="1"/>
</dbReference>
<keyword evidence="2" id="KW-0812">Transmembrane</keyword>
<evidence type="ECO:0000256" key="2">
    <source>
        <dbReference type="SAM" id="Phobius"/>
    </source>
</evidence>
<keyword evidence="2" id="KW-0472">Membrane</keyword>
<feature type="transmembrane region" description="Helical" evidence="2">
    <location>
        <begin position="71"/>
        <end position="88"/>
    </location>
</feature>
<evidence type="ECO:0008006" key="5">
    <source>
        <dbReference type="Google" id="ProtNLM"/>
    </source>
</evidence>
<feature type="transmembrane region" description="Helical" evidence="2">
    <location>
        <begin position="109"/>
        <end position="132"/>
    </location>
</feature>
<dbReference type="InterPro" id="IPR025519">
    <property type="entry name" value="DUF4407"/>
</dbReference>
<keyword evidence="2" id="KW-1133">Transmembrane helix</keyword>
<evidence type="ECO:0000313" key="3">
    <source>
        <dbReference type="EMBL" id="GEO10542.1"/>
    </source>
</evidence>
<feature type="transmembrane region" description="Helical" evidence="2">
    <location>
        <begin position="46"/>
        <end position="65"/>
    </location>
</feature>
<accession>A0A512BF13</accession>
<keyword evidence="4" id="KW-1185">Reference proteome</keyword>
<feature type="coiled-coil region" evidence="1">
    <location>
        <begin position="311"/>
        <end position="349"/>
    </location>
</feature>
<dbReference type="AlphaFoldDB" id="A0A512BF13"/>
<keyword evidence="1" id="KW-0175">Coiled coil</keyword>
<evidence type="ECO:0000256" key="1">
    <source>
        <dbReference type="SAM" id="Coils"/>
    </source>
</evidence>
<dbReference type="EMBL" id="BJYT01000011">
    <property type="protein sequence ID" value="GEO10542.1"/>
    <property type="molecule type" value="Genomic_DNA"/>
</dbReference>
<name>A0A512BF13_9BACT</name>
<sequence>MNKNISSISQREQYNATKWDSFLWWLSTAEEELLIQCVVDRNRYKIIGTTVLATWSFATLAWTYFWSTITTSLVLAILLGLFMGFIILTIDRALIKGMNKFNRNKIAPLLLRSVLAITLGTFMAQPAILFMFDKEIKLQASLDNEIRKRAKQQELDSLFNPQKNALNAERTQLQNQLTGKYNEVSTSRGEFLAEIDGTGGTGKVGIENIAKAKRAEYEKLDSQYNQLRFSLQPRIVSIDSNLASINSQVKKENDVFAGLLNNGFLTRIEALNNLVKKNSALQWRYILIVVILMLIELMPVLAKTLLPAGTYDEKVKLTEDMEKEIAEANQLKEKQLKELYNRLAQENDTTFIEQFFASSRAGRDEKMKSQLESWSKDHEEPFDGFWERFKKDMLTKQEN</sequence>
<proteinExistence type="predicted"/>
<reference evidence="3 4" key="1">
    <citation type="submission" date="2019-07" db="EMBL/GenBank/DDBJ databases">
        <title>Whole genome shotgun sequence of Segetibacter aerophilus NBRC 106135.</title>
        <authorList>
            <person name="Hosoyama A."/>
            <person name="Uohara A."/>
            <person name="Ohji S."/>
            <person name="Ichikawa N."/>
        </authorList>
    </citation>
    <scope>NUCLEOTIDE SEQUENCE [LARGE SCALE GENOMIC DNA]</scope>
    <source>
        <strain evidence="3 4">NBRC 106135</strain>
    </source>
</reference>
<comment type="caution">
    <text evidence="3">The sequence shown here is derived from an EMBL/GenBank/DDBJ whole genome shotgun (WGS) entry which is preliminary data.</text>
</comment>